<sequence length="66" mass="7492">MNDIVSAYIKKEGSFYLCGPTWPVPDVTDVLKEAIAAEAKMTGRKVDPKKEIDRLKEDGRYVLEVY</sequence>
<evidence type="ECO:0000313" key="2">
    <source>
        <dbReference type="Proteomes" id="UP001153334"/>
    </source>
</evidence>
<evidence type="ECO:0000313" key="1">
    <source>
        <dbReference type="EMBL" id="KAJ8104683.1"/>
    </source>
</evidence>
<comment type="caution">
    <text evidence="1">The sequence shown here is derived from an EMBL/GenBank/DDBJ whole genome shotgun (WGS) entry which is preliminary data.</text>
</comment>
<keyword evidence="2" id="KW-1185">Reference proteome</keyword>
<reference evidence="1" key="1">
    <citation type="submission" date="2022-11" db="EMBL/GenBank/DDBJ databases">
        <title>Genome Sequence of Nemania bipapillata.</title>
        <authorList>
            <person name="Buettner E."/>
        </authorList>
    </citation>
    <scope>NUCLEOTIDE SEQUENCE</scope>
    <source>
        <strain evidence="1">CP14</strain>
    </source>
</reference>
<dbReference type="EMBL" id="JAPESX010003582">
    <property type="protein sequence ID" value="KAJ8104683.1"/>
    <property type="molecule type" value="Genomic_DNA"/>
</dbReference>
<protein>
    <submittedName>
        <fullName evidence="1">Uncharacterized protein</fullName>
    </submittedName>
</protein>
<proteinExistence type="predicted"/>
<name>A0ACC2HPK3_9PEZI</name>
<organism evidence="1 2">
    <name type="scientific">Nemania bipapillata</name>
    <dbReference type="NCBI Taxonomy" id="110536"/>
    <lineage>
        <taxon>Eukaryota</taxon>
        <taxon>Fungi</taxon>
        <taxon>Dikarya</taxon>
        <taxon>Ascomycota</taxon>
        <taxon>Pezizomycotina</taxon>
        <taxon>Sordariomycetes</taxon>
        <taxon>Xylariomycetidae</taxon>
        <taxon>Xylariales</taxon>
        <taxon>Xylariaceae</taxon>
        <taxon>Nemania</taxon>
    </lineage>
</organism>
<accession>A0ACC2HPK3</accession>
<gene>
    <name evidence="1" type="ORF">ONZ43_g7735</name>
</gene>
<dbReference type="Proteomes" id="UP001153334">
    <property type="component" value="Unassembled WGS sequence"/>
</dbReference>